<dbReference type="Pfam" id="PF02538">
    <property type="entry name" value="Hydantoinase_B"/>
    <property type="match status" value="1"/>
</dbReference>
<dbReference type="PANTHER" id="PTHR11365">
    <property type="entry name" value="5-OXOPROLINASE RELATED"/>
    <property type="match status" value="1"/>
</dbReference>
<sequence>MKQGWAFWIDRGGTFTDILGKDPSGVLHSHKLLSVNPDMYEDSAIAGIWHLLGLQPDQPLPEGLVSQVRMGTTLATNALLERKHAPTLLLTTKGFADSLHIGNQMRPDIFALDIAQTEPLFQEVIEIDERIGADDSIITPLDPKPLAKQLRRARKRGCISVAICLVHGYRVPVHEDILAQLAKETGFAHISTSRVNPLVKFVPRCSTLVVDACLTPVLRDGIAGFRQKLKNVDLFFMKSSGGLTAGDSFSGRDAVLSGPAGGVIGMAGTAASSGYDKVIGFDMGGTSTDVSRVSGPERQIRNLCSLQGVVLRADMLDIHTIAAGGGSVLKVENGRAQVGPQSAGAMPGPACYGRGGPATITDANLILGRIDPSGFASVFGSDGKAGLDLDAATARMTELAKQLNEPDLAVAAAGFLEIATENMARAVHAITVQQGEDPGQYALSSFGGAGGQMAIFVAEKLGIGTVLVHPQASLLSALGMGLAVPEANRSAALGMAFDADSLAIAQAKAKQLLAQANEELAPVAGPNTTQDMQMQIDLRVQGSDTAIRVKLTNIDEMQQLFAERHRRLFGFYAADANLVMDGLHLRVRAVPLNQPEPVQSGATKPKTKPLGERAVWLDGTWQQLPVWRAQDVRPGQNLQGPALILQPHSQILLKPGWQANMDAHGMLVLRGAAAKAAKIAPHPVNLVQLELFNRRFMGVAEQMGRVLERTAHSVNMKERLDFSCAVFDGAGNLVANAPHMPVHLGSMSDSVRAVLRAHPSLAAGDVVALNSPYSGGTHIPDITLVEPVFDADGKRIFIVAARGHHADIGGIQPGSMPPFSTDISEEGVQFEAIKIAKNGQFDEKLVRQILGQGRWPARNPDQNIADLKAQMAACQCGITALASMITQHGADLVAAYMRHIQDNAEEAVRQVIARLSDGVAEINMDCGAVIKVGIKLDHAARAARIDFAGTSAVLANNFNAPASVARAAVIYVFRCLANVDIPLNEGCLAPLDIHIPKQSLLDPVYPAAVVAGNVETSQHIVDALFLATNALAAAQGTMNNFTFGNAQQQYYETICGGAGASPNADGASAVHTHMTNSAMTDVEVLEQRFAVRLQAHEIRRGSGGDGYYRGGDGSRRILTFLQAMDVALLSSRRHTLPPGLDGAEWGTSGCQRWIRADGGVEELDGCFQIKVQAGDSIEIETPGGGGFGKE</sequence>
<evidence type="ECO:0000259" key="3">
    <source>
        <dbReference type="Pfam" id="PF02538"/>
    </source>
</evidence>
<dbReference type="InterPro" id="IPR008040">
    <property type="entry name" value="Hydant_A_N"/>
</dbReference>
<name>A0A3B0R8I4_9ZZZZ</name>
<dbReference type="Pfam" id="PF01968">
    <property type="entry name" value="Hydantoinase_A"/>
    <property type="match status" value="1"/>
</dbReference>
<evidence type="ECO:0000259" key="5">
    <source>
        <dbReference type="Pfam" id="PF19278"/>
    </source>
</evidence>
<feature type="domain" description="Hydantoinase A/oxoprolinase" evidence="2">
    <location>
        <begin position="204"/>
        <end position="486"/>
    </location>
</feature>
<feature type="domain" description="Hydantoinase B/oxoprolinase" evidence="3">
    <location>
        <begin position="687"/>
        <end position="1189"/>
    </location>
</feature>
<dbReference type="EC" id="3.5.2.9" evidence="6"/>
<feature type="domain" description="Hydantoinase/oxoprolinase N-terminal" evidence="4">
    <location>
        <begin position="7"/>
        <end position="185"/>
    </location>
</feature>
<dbReference type="Pfam" id="PF05378">
    <property type="entry name" value="Hydant_A_N"/>
    <property type="match status" value="1"/>
</dbReference>
<evidence type="ECO:0000259" key="2">
    <source>
        <dbReference type="Pfam" id="PF01968"/>
    </source>
</evidence>
<keyword evidence="6" id="KW-0378">Hydrolase</keyword>
<evidence type="ECO:0000256" key="1">
    <source>
        <dbReference type="ARBA" id="ARBA00010403"/>
    </source>
</evidence>
<gene>
    <name evidence="6" type="ORF">MNBD_ALPHA06-1522</name>
</gene>
<dbReference type="InterPro" id="IPR002821">
    <property type="entry name" value="Hydantoinase_A"/>
</dbReference>
<feature type="domain" description="Acetophenone carboxylase-like C-terminal" evidence="5">
    <location>
        <begin position="594"/>
        <end position="670"/>
    </location>
</feature>
<dbReference type="InterPro" id="IPR049517">
    <property type="entry name" value="ACX-like_C"/>
</dbReference>
<proteinExistence type="inferred from homology"/>
<organism evidence="6">
    <name type="scientific">hydrothermal vent metagenome</name>
    <dbReference type="NCBI Taxonomy" id="652676"/>
    <lineage>
        <taxon>unclassified sequences</taxon>
        <taxon>metagenomes</taxon>
        <taxon>ecological metagenomes</taxon>
    </lineage>
</organism>
<dbReference type="GO" id="GO:0006749">
    <property type="term" value="P:glutathione metabolic process"/>
    <property type="evidence" value="ECO:0007669"/>
    <property type="project" value="TreeGrafter"/>
</dbReference>
<dbReference type="GO" id="GO:0005829">
    <property type="term" value="C:cytosol"/>
    <property type="evidence" value="ECO:0007669"/>
    <property type="project" value="TreeGrafter"/>
</dbReference>
<comment type="similarity">
    <text evidence="1">Belongs to the oxoprolinase family.</text>
</comment>
<dbReference type="AlphaFoldDB" id="A0A3B0R8I4"/>
<accession>A0A3B0R8I4</accession>
<dbReference type="PANTHER" id="PTHR11365:SF23">
    <property type="entry name" value="HYPOTHETICAL 5-OXOPROLINASE (EUROFUNG)-RELATED"/>
    <property type="match status" value="1"/>
</dbReference>
<dbReference type="GO" id="GO:0017168">
    <property type="term" value="F:5-oxoprolinase (ATP-hydrolyzing) activity"/>
    <property type="evidence" value="ECO:0007669"/>
    <property type="project" value="UniProtKB-EC"/>
</dbReference>
<dbReference type="InterPro" id="IPR003692">
    <property type="entry name" value="Hydantoinase_B"/>
</dbReference>
<protein>
    <submittedName>
        <fullName evidence="6">5-oxoprolinase, HyuA-like domain / 5-oxoprolinase, HyuB-like domain</fullName>
        <ecNumber evidence="6">3.5.2.9</ecNumber>
    </submittedName>
</protein>
<dbReference type="Pfam" id="PF19278">
    <property type="entry name" value="Hydant_A_C"/>
    <property type="match status" value="1"/>
</dbReference>
<evidence type="ECO:0000313" key="6">
    <source>
        <dbReference type="EMBL" id="VAV87777.1"/>
    </source>
</evidence>
<reference evidence="6" key="1">
    <citation type="submission" date="2018-06" db="EMBL/GenBank/DDBJ databases">
        <authorList>
            <person name="Zhirakovskaya E."/>
        </authorList>
    </citation>
    <scope>NUCLEOTIDE SEQUENCE</scope>
</reference>
<evidence type="ECO:0000259" key="4">
    <source>
        <dbReference type="Pfam" id="PF05378"/>
    </source>
</evidence>
<dbReference type="EMBL" id="UOEE01000048">
    <property type="protein sequence ID" value="VAV87777.1"/>
    <property type="molecule type" value="Genomic_DNA"/>
</dbReference>
<dbReference type="InterPro" id="IPR045079">
    <property type="entry name" value="Oxoprolinase-like"/>
</dbReference>